<gene>
    <name evidence="1" type="ORF">PM738_13590</name>
</gene>
<dbReference type="Proteomes" id="UP001211987">
    <property type="component" value="Unassembled WGS sequence"/>
</dbReference>
<proteinExistence type="predicted"/>
<comment type="caution">
    <text evidence="1">The sequence shown here is derived from an EMBL/GenBank/DDBJ whole genome shotgun (WGS) entry which is preliminary data.</text>
</comment>
<accession>A0AB35INS2</accession>
<protein>
    <submittedName>
        <fullName evidence="1">Uncharacterized protein</fullName>
    </submittedName>
</protein>
<dbReference type="RefSeq" id="WP_272019047.1">
    <property type="nucleotide sequence ID" value="NZ_JAQLKE010000026.1"/>
</dbReference>
<reference evidence="1" key="1">
    <citation type="submission" date="2023-01" db="EMBL/GenBank/DDBJ databases">
        <title>Human gut microbiome strain richness.</title>
        <authorList>
            <person name="Chen-Liaw A."/>
        </authorList>
    </citation>
    <scope>NUCLEOTIDE SEQUENCE</scope>
    <source>
        <strain evidence="1">1001217st2_G6_1001217B_191108</strain>
    </source>
</reference>
<evidence type="ECO:0000313" key="1">
    <source>
        <dbReference type="EMBL" id="MDB7084838.1"/>
    </source>
</evidence>
<dbReference type="EMBL" id="JAQLKE010000026">
    <property type="protein sequence ID" value="MDB7084838.1"/>
    <property type="molecule type" value="Genomic_DNA"/>
</dbReference>
<sequence>MGKYTGKKRNSTQKNRTVYTKNKNIGMCAICGNKIKIYNNRIICNSCKNKINELQNKGKLQYAPPIHTILYLKLKLNKKNILDYLIKFPYMYEQALNHSSKSVKKQVFNRQKIITKQMSINKRYPEVEIIKVFQSSNKEVFYYRDKRTKIEFADCCDFLNSNKVGYHLSKTKNLYTDKLKYYKQLKMYLKRNNICYFKYYDTLPVHNPLSGIPMHYDIEIPFSKLMILIKQDNYKIYDSNTYHSLENAQYQSFMDKKREEYAKKNKYKILYLTHNDFVTGLYTKKIKKVI</sequence>
<dbReference type="AlphaFoldDB" id="A0AB35INS2"/>
<name>A0AB35INS2_9FIRM</name>
<organism evidence="1 2">
    <name type="scientific">Thomasclavelia ramosa</name>
    <dbReference type="NCBI Taxonomy" id="1547"/>
    <lineage>
        <taxon>Bacteria</taxon>
        <taxon>Bacillati</taxon>
        <taxon>Bacillota</taxon>
        <taxon>Erysipelotrichia</taxon>
        <taxon>Erysipelotrichales</taxon>
        <taxon>Coprobacillaceae</taxon>
        <taxon>Thomasclavelia</taxon>
    </lineage>
</organism>
<evidence type="ECO:0000313" key="2">
    <source>
        <dbReference type="Proteomes" id="UP001211987"/>
    </source>
</evidence>